<dbReference type="InterPro" id="IPR014937">
    <property type="entry name" value="DUF1810"/>
</dbReference>
<reference evidence="2" key="1">
    <citation type="journal article" date="2019" name="Int. J. Syst. Evol. Microbiol.">
        <title>The Global Catalogue of Microorganisms (GCM) 10K type strain sequencing project: providing services to taxonomists for standard genome sequencing and annotation.</title>
        <authorList>
            <consortium name="The Broad Institute Genomics Platform"/>
            <consortium name="The Broad Institute Genome Sequencing Center for Infectious Disease"/>
            <person name="Wu L."/>
            <person name="Ma J."/>
        </authorList>
    </citation>
    <scope>NUCLEOTIDE SEQUENCE [LARGE SCALE GENOMIC DNA]</scope>
    <source>
        <strain evidence="2">KCTC 22671</strain>
    </source>
</reference>
<gene>
    <name evidence="1" type="ORF">ACFS5J_05075</name>
</gene>
<dbReference type="Pfam" id="PF08837">
    <property type="entry name" value="DUF1810"/>
    <property type="match status" value="1"/>
</dbReference>
<name>A0ABW5YK88_9FLAO</name>
<dbReference type="Gene3D" id="1.25.40.380">
    <property type="entry name" value="Protein of unknown function DUF1810"/>
    <property type="match status" value="1"/>
</dbReference>
<keyword evidence="2" id="KW-1185">Reference proteome</keyword>
<dbReference type="Proteomes" id="UP001597534">
    <property type="component" value="Unassembled WGS sequence"/>
</dbReference>
<comment type="caution">
    <text evidence="1">The sequence shown here is derived from an EMBL/GenBank/DDBJ whole genome shotgun (WGS) entry which is preliminary data.</text>
</comment>
<dbReference type="RefSeq" id="WP_379810961.1">
    <property type="nucleotide sequence ID" value="NZ_JBHUPC010000012.1"/>
</dbReference>
<dbReference type="InterPro" id="IPR036287">
    <property type="entry name" value="Rv1873-like_sf"/>
</dbReference>
<organism evidence="1 2">
    <name type="scientific">Flavobacterium chuncheonense</name>
    <dbReference type="NCBI Taxonomy" id="2026653"/>
    <lineage>
        <taxon>Bacteria</taxon>
        <taxon>Pseudomonadati</taxon>
        <taxon>Bacteroidota</taxon>
        <taxon>Flavobacteriia</taxon>
        <taxon>Flavobacteriales</taxon>
        <taxon>Flavobacteriaceae</taxon>
        <taxon>Flavobacterium</taxon>
    </lineage>
</organism>
<accession>A0ABW5YK88</accession>
<dbReference type="SUPFAM" id="SSF140736">
    <property type="entry name" value="Rv1873-like"/>
    <property type="match status" value="1"/>
</dbReference>
<protein>
    <submittedName>
        <fullName evidence="1">DUF1810 domain-containing protein</fullName>
    </submittedName>
</protein>
<sequence>MEALNRYHIAQENTFTTALQEIQNGQKQSHWMWFIFPTIHDRFSPTSFNILYALNSTKEVEAYYKDKILGQRLIIISEALVQHNKSIEDILPKPDIKKLKACMTLFMQIPNADPIFKQVLGKFFDAQQDEKTLEILRSHTT</sequence>
<evidence type="ECO:0000313" key="1">
    <source>
        <dbReference type="EMBL" id="MFD2891383.1"/>
    </source>
</evidence>
<proteinExistence type="predicted"/>
<dbReference type="EMBL" id="JBHUPC010000012">
    <property type="protein sequence ID" value="MFD2891383.1"/>
    <property type="molecule type" value="Genomic_DNA"/>
</dbReference>
<evidence type="ECO:0000313" key="2">
    <source>
        <dbReference type="Proteomes" id="UP001597534"/>
    </source>
</evidence>